<dbReference type="AlphaFoldDB" id="A0A9D4E692"/>
<reference evidence="1" key="1">
    <citation type="journal article" date="2019" name="bioRxiv">
        <title>The Genome of the Zebra Mussel, Dreissena polymorpha: A Resource for Invasive Species Research.</title>
        <authorList>
            <person name="McCartney M.A."/>
            <person name="Auch B."/>
            <person name="Kono T."/>
            <person name="Mallez S."/>
            <person name="Zhang Y."/>
            <person name="Obille A."/>
            <person name="Becker A."/>
            <person name="Abrahante J.E."/>
            <person name="Garbe J."/>
            <person name="Badalamenti J.P."/>
            <person name="Herman A."/>
            <person name="Mangelson H."/>
            <person name="Liachko I."/>
            <person name="Sullivan S."/>
            <person name="Sone E.D."/>
            <person name="Koren S."/>
            <person name="Silverstein K.A.T."/>
            <person name="Beckman K.B."/>
            <person name="Gohl D.M."/>
        </authorList>
    </citation>
    <scope>NUCLEOTIDE SEQUENCE</scope>
    <source>
        <strain evidence="1">Duluth1</strain>
        <tissue evidence="1">Whole animal</tissue>
    </source>
</reference>
<comment type="caution">
    <text evidence="1">The sequence shown here is derived from an EMBL/GenBank/DDBJ whole genome shotgun (WGS) entry which is preliminary data.</text>
</comment>
<protein>
    <submittedName>
        <fullName evidence="1">Uncharacterized protein</fullName>
    </submittedName>
</protein>
<evidence type="ECO:0000313" key="2">
    <source>
        <dbReference type="Proteomes" id="UP000828390"/>
    </source>
</evidence>
<accession>A0A9D4E692</accession>
<proteinExistence type="predicted"/>
<dbReference type="EMBL" id="JAIWYP010000009">
    <property type="protein sequence ID" value="KAH3773009.1"/>
    <property type="molecule type" value="Genomic_DNA"/>
</dbReference>
<reference evidence="1" key="2">
    <citation type="submission" date="2020-11" db="EMBL/GenBank/DDBJ databases">
        <authorList>
            <person name="McCartney M.A."/>
            <person name="Auch B."/>
            <person name="Kono T."/>
            <person name="Mallez S."/>
            <person name="Becker A."/>
            <person name="Gohl D.M."/>
            <person name="Silverstein K.A.T."/>
            <person name="Koren S."/>
            <person name="Bechman K.B."/>
            <person name="Herman A."/>
            <person name="Abrahante J.E."/>
            <person name="Garbe J."/>
        </authorList>
    </citation>
    <scope>NUCLEOTIDE SEQUENCE</scope>
    <source>
        <strain evidence="1">Duluth1</strain>
        <tissue evidence="1">Whole animal</tissue>
    </source>
</reference>
<name>A0A9D4E692_DREPO</name>
<dbReference type="Proteomes" id="UP000828390">
    <property type="component" value="Unassembled WGS sequence"/>
</dbReference>
<evidence type="ECO:0000313" key="1">
    <source>
        <dbReference type="EMBL" id="KAH3773009.1"/>
    </source>
</evidence>
<sequence>MNPGPDPSSDENTQLIIQAIAETKNEIKGVRQQVNCVQKELGYLREEIVAIKSKVDYLEHRQEILNSDVAALSIADDKKEERLENMEIQFNLME</sequence>
<organism evidence="1 2">
    <name type="scientific">Dreissena polymorpha</name>
    <name type="common">Zebra mussel</name>
    <name type="synonym">Mytilus polymorpha</name>
    <dbReference type="NCBI Taxonomy" id="45954"/>
    <lineage>
        <taxon>Eukaryota</taxon>
        <taxon>Metazoa</taxon>
        <taxon>Spiralia</taxon>
        <taxon>Lophotrochozoa</taxon>
        <taxon>Mollusca</taxon>
        <taxon>Bivalvia</taxon>
        <taxon>Autobranchia</taxon>
        <taxon>Heteroconchia</taxon>
        <taxon>Euheterodonta</taxon>
        <taxon>Imparidentia</taxon>
        <taxon>Neoheterodontei</taxon>
        <taxon>Myida</taxon>
        <taxon>Dreissenoidea</taxon>
        <taxon>Dreissenidae</taxon>
        <taxon>Dreissena</taxon>
    </lineage>
</organism>
<keyword evidence="2" id="KW-1185">Reference proteome</keyword>
<gene>
    <name evidence="1" type="ORF">DPMN_174357</name>
</gene>